<comment type="caution">
    <text evidence="1">The sequence shown here is derived from an EMBL/GenBank/DDBJ whole genome shotgun (WGS) entry which is preliminary data.</text>
</comment>
<name>A0A9P5NGY2_GYMJU</name>
<dbReference type="OrthoDB" id="440424at2759"/>
<proteinExistence type="predicted"/>
<organism evidence="1 2">
    <name type="scientific">Gymnopilus junonius</name>
    <name type="common">Spectacular rustgill mushroom</name>
    <name type="synonym">Gymnopilus spectabilis subsp. junonius</name>
    <dbReference type="NCBI Taxonomy" id="109634"/>
    <lineage>
        <taxon>Eukaryota</taxon>
        <taxon>Fungi</taxon>
        <taxon>Dikarya</taxon>
        <taxon>Basidiomycota</taxon>
        <taxon>Agaricomycotina</taxon>
        <taxon>Agaricomycetes</taxon>
        <taxon>Agaricomycetidae</taxon>
        <taxon>Agaricales</taxon>
        <taxon>Agaricineae</taxon>
        <taxon>Hymenogastraceae</taxon>
        <taxon>Gymnopilus</taxon>
    </lineage>
</organism>
<dbReference type="InterPro" id="IPR038213">
    <property type="entry name" value="IFI6/IFI27-like_sf"/>
</dbReference>
<dbReference type="AlphaFoldDB" id="A0A9P5NGY2"/>
<dbReference type="Proteomes" id="UP000724874">
    <property type="component" value="Unassembled WGS sequence"/>
</dbReference>
<accession>A0A9P5NGY2</accession>
<keyword evidence="2" id="KW-1185">Reference proteome</keyword>
<protein>
    <submittedName>
        <fullName evidence="1">Uncharacterized protein</fullName>
    </submittedName>
</protein>
<dbReference type="Gene3D" id="6.10.110.10">
    <property type="match status" value="1"/>
</dbReference>
<gene>
    <name evidence="1" type="ORF">CPB84DRAFT_1786908</name>
</gene>
<dbReference type="EMBL" id="JADNYJ010000091">
    <property type="protein sequence ID" value="KAF8887229.1"/>
    <property type="molecule type" value="Genomic_DNA"/>
</dbReference>
<reference evidence="1" key="1">
    <citation type="submission" date="2020-11" db="EMBL/GenBank/DDBJ databases">
        <authorList>
            <consortium name="DOE Joint Genome Institute"/>
            <person name="Ahrendt S."/>
            <person name="Riley R."/>
            <person name="Andreopoulos W."/>
            <person name="LaButti K."/>
            <person name="Pangilinan J."/>
            <person name="Ruiz-duenas F.J."/>
            <person name="Barrasa J.M."/>
            <person name="Sanchez-Garcia M."/>
            <person name="Camarero S."/>
            <person name="Miyauchi S."/>
            <person name="Serrano A."/>
            <person name="Linde D."/>
            <person name="Babiker R."/>
            <person name="Drula E."/>
            <person name="Ayuso-Fernandez I."/>
            <person name="Pacheco R."/>
            <person name="Padilla G."/>
            <person name="Ferreira P."/>
            <person name="Barriuso J."/>
            <person name="Kellner H."/>
            <person name="Castanera R."/>
            <person name="Alfaro M."/>
            <person name="Ramirez L."/>
            <person name="Pisabarro A.G."/>
            <person name="Kuo A."/>
            <person name="Tritt A."/>
            <person name="Lipzen A."/>
            <person name="He G."/>
            <person name="Yan M."/>
            <person name="Ng V."/>
            <person name="Cullen D."/>
            <person name="Martin F."/>
            <person name="Rosso M.-N."/>
            <person name="Henrissat B."/>
            <person name="Hibbett D."/>
            <person name="Martinez A.T."/>
            <person name="Grigoriev I.V."/>
        </authorList>
    </citation>
    <scope>NUCLEOTIDE SEQUENCE</scope>
    <source>
        <strain evidence="1">AH 44721</strain>
    </source>
</reference>
<evidence type="ECO:0000313" key="1">
    <source>
        <dbReference type="EMBL" id="KAF8887229.1"/>
    </source>
</evidence>
<sequence>MVSMLTDVSSGNLIERYPGSLAAWAQSLFFGATVRKGSWFSALQSAAMKKGL</sequence>
<evidence type="ECO:0000313" key="2">
    <source>
        <dbReference type="Proteomes" id="UP000724874"/>
    </source>
</evidence>